<dbReference type="InterPro" id="IPR003395">
    <property type="entry name" value="RecF/RecN/SMC_N"/>
</dbReference>
<feature type="region of interest" description="Disordered" evidence="13">
    <location>
        <begin position="1087"/>
        <end position="1109"/>
    </location>
</feature>
<evidence type="ECO:0000256" key="7">
    <source>
        <dbReference type="ARBA" id="ARBA00022840"/>
    </source>
</evidence>
<evidence type="ECO:0000313" key="15">
    <source>
        <dbReference type="EnsemblMetazoa" id="XP_030832188"/>
    </source>
</evidence>
<evidence type="ECO:0000256" key="4">
    <source>
        <dbReference type="ARBA" id="ARBA00022454"/>
    </source>
</evidence>
<feature type="coiled-coil region" evidence="12">
    <location>
        <begin position="681"/>
        <end position="793"/>
    </location>
</feature>
<dbReference type="SUPFAM" id="SSF52540">
    <property type="entry name" value="P-loop containing nucleoside triphosphate hydrolases"/>
    <property type="match status" value="2"/>
</dbReference>
<dbReference type="InterPro" id="IPR027417">
    <property type="entry name" value="P-loop_NTPase"/>
</dbReference>
<evidence type="ECO:0000256" key="6">
    <source>
        <dbReference type="ARBA" id="ARBA00022763"/>
    </source>
</evidence>
<reference evidence="16" key="1">
    <citation type="submission" date="2015-02" db="EMBL/GenBank/DDBJ databases">
        <title>Genome sequencing for Strongylocentrotus purpuratus.</title>
        <authorList>
            <person name="Murali S."/>
            <person name="Liu Y."/>
            <person name="Vee V."/>
            <person name="English A."/>
            <person name="Wang M."/>
            <person name="Skinner E."/>
            <person name="Han Y."/>
            <person name="Muzny D.M."/>
            <person name="Worley K.C."/>
            <person name="Gibbs R.A."/>
        </authorList>
    </citation>
    <scope>NUCLEOTIDE SEQUENCE</scope>
</reference>
<dbReference type="Gene3D" id="1.20.1480.30">
    <property type="entry name" value="Designed four-helix bundle protein"/>
    <property type="match status" value="1"/>
</dbReference>
<feature type="coiled-coil region" evidence="12">
    <location>
        <begin position="822"/>
        <end position="898"/>
    </location>
</feature>
<comment type="similarity">
    <text evidence="3">Belongs to the SMC family. SMC6 subfamily.</text>
</comment>
<dbReference type="GO" id="GO:0035861">
    <property type="term" value="C:site of double-strand break"/>
    <property type="evidence" value="ECO:0000318"/>
    <property type="project" value="GO_Central"/>
</dbReference>
<evidence type="ECO:0000259" key="14">
    <source>
        <dbReference type="Pfam" id="PF02463"/>
    </source>
</evidence>
<evidence type="ECO:0000256" key="3">
    <source>
        <dbReference type="ARBA" id="ARBA00006793"/>
    </source>
</evidence>
<keyword evidence="10" id="KW-0234">DNA repair</keyword>
<keyword evidence="5" id="KW-0547">Nucleotide-binding</keyword>
<evidence type="ECO:0000256" key="5">
    <source>
        <dbReference type="ARBA" id="ARBA00022741"/>
    </source>
</evidence>
<dbReference type="GO" id="GO:0003684">
    <property type="term" value="F:damaged DNA binding"/>
    <property type="evidence" value="ECO:0000318"/>
    <property type="project" value="GO_Central"/>
</dbReference>
<dbReference type="GeneID" id="100893240"/>
<evidence type="ECO:0000256" key="8">
    <source>
        <dbReference type="ARBA" id="ARBA00023054"/>
    </source>
</evidence>
<dbReference type="GO" id="GO:0030915">
    <property type="term" value="C:Smc5-Smc6 complex"/>
    <property type="evidence" value="ECO:0000318"/>
    <property type="project" value="GO_Central"/>
</dbReference>
<keyword evidence="16" id="KW-1185">Reference proteome</keyword>
<dbReference type="PANTHER" id="PTHR19306">
    <property type="entry name" value="STRUCTURAL MAINTENANCE OF CHROMOSOMES 5,6 SMC5, SMC6"/>
    <property type="match status" value="1"/>
</dbReference>
<dbReference type="CTD" id="79677"/>
<feature type="coiled-coil region" evidence="12">
    <location>
        <begin position="295"/>
        <end position="456"/>
    </location>
</feature>
<evidence type="ECO:0000256" key="12">
    <source>
        <dbReference type="SAM" id="Coils"/>
    </source>
</evidence>
<dbReference type="GO" id="GO:0005524">
    <property type="term" value="F:ATP binding"/>
    <property type="evidence" value="ECO:0007669"/>
    <property type="project" value="UniProtKB-KW"/>
</dbReference>
<dbReference type="GO" id="GO:0005634">
    <property type="term" value="C:nucleus"/>
    <property type="evidence" value="ECO:0000318"/>
    <property type="project" value="GO_Central"/>
</dbReference>
<keyword evidence="8 12" id="KW-0175">Coiled coil</keyword>
<dbReference type="GO" id="GO:0003697">
    <property type="term" value="F:single-stranded DNA binding"/>
    <property type="evidence" value="ECO:0000318"/>
    <property type="project" value="GO_Central"/>
</dbReference>
<keyword evidence="4" id="KW-0158">Chromosome</keyword>
<evidence type="ECO:0000256" key="10">
    <source>
        <dbReference type="ARBA" id="ARBA00023204"/>
    </source>
</evidence>
<proteinExistence type="inferred from homology"/>
<accession>A0A7M7N7J3</accession>
<keyword evidence="11" id="KW-0539">Nucleus</keyword>
<dbReference type="RefSeq" id="XP_030832188.1">
    <property type="nucleotide sequence ID" value="XM_030976328.1"/>
</dbReference>
<evidence type="ECO:0000256" key="2">
    <source>
        <dbReference type="ARBA" id="ARBA00004286"/>
    </source>
</evidence>
<feature type="region of interest" description="Disordered" evidence="13">
    <location>
        <begin position="1"/>
        <end position="50"/>
    </location>
</feature>
<organism evidence="15 16">
    <name type="scientific">Strongylocentrotus purpuratus</name>
    <name type="common">Purple sea urchin</name>
    <dbReference type="NCBI Taxonomy" id="7668"/>
    <lineage>
        <taxon>Eukaryota</taxon>
        <taxon>Metazoa</taxon>
        <taxon>Echinodermata</taxon>
        <taxon>Eleutherozoa</taxon>
        <taxon>Echinozoa</taxon>
        <taxon>Echinoidea</taxon>
        <taxon>Euechinoidea</taxon>
        <taxon>Echinacea</taxon>
        <taxon>Camarodonta</taxon>
        <taxon>Echinidea</taxon>
        <taxon>Strongylocentrotidae</taxon>
        <taxon>Strongylocentrotus</taxon>
    </lineage>
</organism>
<comment type="subcellular location">
    <subcellularLocation>
        <location evidence="2">Chromosome</location>
    </subcellularLocation>
    <subcellularLocation>
        <location evidence="1">Nucleus</location>
    </subcellularLocation>
</comment>
<feature type="compositionally biased region" description="Acidic residues" evidence="13">
    <location>
        <begin position="29"/>
        <end position="38"/>
    </location>
</feature>
<keyword evidence="6" id="KW-0227">DNA damage</keyword>
<dbReference type="GO" id="GO:0000724">
    <property type="term" value="P:double-strand break repair via homologous recombination"/>
    <property type="evidence" value="ECO:0000318"/>
    <property type="project" value="GO_Central"/>
</dbReference>
<keyword evidence="9" id="KW-0233">DNA recombination</keyword>
<evidence type="ECO:0000256" key="1">
    <source>
        <dbReference type="ARBA" id="ARBA00004123"/>
    </source>
</evidence>
<dbReference type="Proteomes" id="UP000007110">
    <property type="component" value="Unassembled WGS sequence"/>
</dbReference>
<dbReference type="KEGG" id="spu:100893240"/>
<dbReference type="PANTHER" id="PTHR19306:SF6">
    <property type="entry name" value="STRUCTURAL MAINTENANCE OF CHROMOSOMES PROTEIN 6"/>
    <property type="match status" value="1"/>
</dbReference>
<dbReference type="AlphaFoldDB" id="A0A7M7N7J3"/>
<reference evidence="15" key="2">
    <citation type="submission" date="2021-01" db="UniProtKB">
        <authorList>
            <consortium name="EnsemblMetazoa"/>
        </authorList>
    </citation>
    <scope>IDENTIFICATION</scope>
</reference>
<dbReference type="OMA" id="MCHDHFY"/>
<protein>
    <recommendedName>
        <fullName evidence="14">RecF/RecN/SMC N-terminal domain-containing protein</fullName>
    </recommendedName>
</protein>
<dbReference type="EnsemblMetazoa" id="XM_030976328">
    <property type="protein sequence ID" value="XP_030832188"/>
    <property type="gene ID" value="LOC100893240"/>
</dbReference>
<sequence>MPKHKSSTSSQSGEPKSKKARTKSSRSDDNDESEEEELTNQSQRPDFTAPLEEREAEYGIIEKISVKNFICHGRLECNFGPNVNFVVGRNGSGKSAILTAIVVGLGGKAIATSRGNSVKNFIKAGKNVAEVCIKLRNRGTDAYKPDVYGPSITVTRKIMREGGNSYRITSAKGKVISNKKDELSHIMDHFNIQVDNPVSIMNQETSKNFLLKQSAKDKYKFFLKATQLDQVSNDYREIMLNKGITEQKVDAQSTKLPALEYEVLEIEQKFKALTCLHDLTNKREELINQSAWAQVAELEREKDTKRNEVQREENREPKFVEKIQQQEANVKKAEEKHAQIQSQGEALRQRLENLSPQHDTAKENVQRLKKTVKTLEREIKQITTLIHSEESDKNDILQRIQDEKERDQAQFEEERLERERRVSALMEEKRDLEAQKQNAAREIDQFANAVNSARERNYSLQSKDSELNQAVTAGKRRLENLEGSRKNRLKLYADYMPNLLAEIDRSTAKNRFHEKPLGPVGSFLKLKDVRWALGVESCLKRLMFSFCCHDQHDASILKDIMNNLIPQHATQPSIITSKFEPNRYDIRRSTVQSNDFPGFLDIVDVSNPVIFNTLVDQRGVESILLIERSKDARASLRQPPRNCREAFTIEGDQVYAGAEQRYYSSMQKSAKILRGDTDNEISETKRDMSENQKALNEIKQKIQALRQDVNENENLKKTAQRQRKKLEDKIGRINNQITQLEAEGEGEEETNVAELEEEVRQMEAKINEHKEKLERFSKNFRAARKQLSEVETQFKVVDDQIQEISYQVDPLKDDLAGASIEVQTSKQHRKHYEEKKKELMAKIANLKKEADAAQKEVEDAITKAMEIYPERLKVSRKVSNIDKEIKQITKRIEKEQNMQGDPEVITKLYDEARKNYLKVKKQIKGMRRFVEKLQVILDQRFVVLKDIRSYIAQRTKYYFIAMMSTRGYVGQLIFDHKKEELILKVDPGESQKAKDVSKDVRSLSGGERSFSTVCLIMALWESVESPFRAMDEFDVFMDMMNRKICIELLLKFAEDQPIRQFIFLTPQDMSKITPKPSVRITRLHDPERNQGYITAEPNATQDETMEEGE</sequence>
<evidence type="ECO:0000256" key="11">
    <source>
        <dbReference type="ARBA" id="ARBA00023242"/>
    </source>
</evidence>
<dbReference type="InParanoid" id="A0A7M7N7J3"/>
<keyword evidence="7" id="KW-0067">ATP-binding</keyword>
<evidence type="ECO:0000256" key="13">
    <source>
        <dbReference type="SAM" id="MobiDB-lite"/>
    </source>
</evidence>
<name>A0A7M7N7J3_STRPU</name>
<dbReference type="Gene3D" id="3.40.50.300">
    <property type="entry name" value="P-loop containing nucleotide triphosphate hydrolases"/>
    <property type="match status" value="2"/>
</dbReference>
<evidence type="ECO:0000256" key="9">
    <source>
        <dbReference type="ARBA" id="ARBA00023172"/>
    </source>
</evidence>
<dbReference type="Pfam" id="PF02463">
    <property type="entry name" value="SMC_N"/>
    <property type="match status" value="1"/>
</dbReference>
<feature type="domain" description="RecF/RecN/SMC N-terminal" evidence="14">
    <location>
        <begin position="61"/>
        <end position="1065"/>
    </location>
</feature>
<dbReference type="OrthoDB" id="10072614at2759"/>
<evidence type="ECO:0000313" key="16">
    <source>
        <dbReference type="Proteomes" id="UP000007110"/>
    </source>
</evidence>